<accession>A0A507DJ72</accession>
<dbReference type="PROSITE" id="PS51319">
    <property type="entry name" value="TFIIS_N"/>
    <property type="match status" value="1"/>
</dbReference>
<dbReference type="EMBL" id="QEAM01000002">
    <property type="protein sequence ID" value="TPX51702.1"/>
    <property type="molecule type" value="Genomic_DNA"/>
</dbReference>
<name>A0A507DJ72_9FUNG</name>
<feature type="compositionally biased region" description="Acidic residues" evidence="4">
    <location>
        <begin position="1"/>
        <end position="18"/>
    </location>
</feature>
<evidence type="ECO:0000256" key="1">
    <source>
        <dbReference type="ARBA" id="ARBA00037349"/>
    </source>
</evidence>
<gene>
    <name evidence="6" type="ORF">SeLEV6574_g00115</name>
</gene>
<comment type="function">
    <text evidence="1">Transcription factor involved in RNA polymerase II transcription regulation. May function in both SPT15/TBP post-recruitment and recruitment steps of transcription.</text>
</comment>
<protein>
    <recommendedName>
        <fullName evidence="5">TFIIS N-terminal domain-containing protein</fullName>
    </recommendedName>
</protein>
<evidence type="ECO:0000256" key="3">
    <source>
        <dbReference type="PROSITE-ProRule" id="PRU00649"/>
    </source>
</evidence>
<feature type="compositionally biased region" description="Basic residues" evidence="4">
    <location>
        <begin position="112"/>
        <end position="127"/>
    </location>
</feature>
<keyword evidence="3" id="KW-0539">Nucleus</keyword>
<dbReference type="InterPro" id="IPR035441">
    <property type="entry name" value="TFIIS/LEDGF_dom_sf"/>
</dbReference>
<evidence type="ECO:0000313" key="7">
    <source>
        <dbReference type="Proteomes" id="UP000320475"/>
    </source>
</evidence>
<feature type="domain" description="TFIIS N-terminal" evidence="5">
    <location>
        <begin position="250"/>
        <end position="329"/>
    </location>
</feature>
<dbReference type="OrthoDB" id="21124at2759"/>
<comment type="similarity">
    <text evidence="2">Belongs to the IWS1 family.</text>
</comment>
<evidence type="ECO:0000256" key="4">
    <source>
        <dbReference type="SAM" id="MobiDB-lite"/>
    </source>
</evidence>
<proteinExistence type="inferred from homology"/>
<dbReference type="Proteomes" id="UP000320475">
    <property type="component" value="Unassembled WGS sequence"/>
</dbReference>
<reference evidence="6 7" key="1">
    <citation type="journal article" date="2019" name="Sci. Rep.">
        <title>Comparative genomics of chytrid fungi reveal insights into the obligate biotrophic and pathogenic lifestyle of Synchytrium endobioticum.</title>
        <authorList>
            <person name="van de Vossenberg B.T.L.H."/>
            <person name="Warris S."/>
            <person name="Nguyen H.D.T."/>
            <person name="van Gent-Pelzer M.P.E."/>
            <person name="Joly D.L."/>
            <person name="van de Geest H.C."/>
            <person name="Bonants P.J.M."/>
            <person name="Smith D.S."/>
            <person name="Levesque C.A."/>
            <person name="van der Lee T.A.J."/>
        </authorList>
    </citation>
    <scope>NUCLEOTIDE SEQUENCE [LARGE SCALE GENOMIC DNA]</scope>
    <source>
        <strain evidence="6 7">LEV6574</strain>
    </source>
</reference>
<feature type="region of interest" description="Disordered" evidence="4">
    <location>
        <begin position="1"/>
        <end position="160"/>
    </location>
</feature>
<feature type="compositionally biased region" description="Acidic residues" evidence="4">
    <location>
        <begin position="74"/>
        <end position="89"/>
    </location>
</feature>
<dbReference type="AlphaFoldDB" id="A0A507DJ72"/>
<evidence type="ECO:0000313" key="6">
    <source>
        <dbReference type="EMBL" id="TPX51702.1"/>
    </source>
</evidence>
<sequence length="427" mass="48743">MAQPDQEDTAYGEAEEQEQEQHGIRHNHAQHADGEPTFDDDNAPTFNSLTSHPPRRHDAADAPEDGLDLAASQEFDDIFGAEEDGDEDMRENVDSLAGSDSEEEEERIRNLVIKKKTGAAPVRKRKDKSAADKSKKKRKRGSDDPEETVPMTEQELRDKEFEDNFKAILDKIRPKKTKKKAKEGEDSTETTYDDVAAKLREKMRNAARTDAQLHETKQVALEKDKLFETVRKAMQRKHLYDVYIDNEMLSAIKEWLEPLRPDGLLPSLNIQQTLMDGLAQMPITADHLRSSGVARVIKFYANPMARVSEYTRRKAQALLDRWTNLVLGRSMNYRDSRIEYRPVMKDRLTSPQKSLLASHANDESVYARRPTTGLPAFQYMPQVSLTDTQARKELPEHLSKLSRKLNNIGRTKAYAQSLLNVSIVLYH</sequence>
<organism evidence="6 7">
    <name type="scientific">Synchytrium endobioticum</name>
    <dbReference type="NCBI Taxonomy" id="286115"/>
    <lineage>
        <taxon>Eukaryota</taxon>
        <taxon>Fungi</taxon>
        <taxon>Fungi incertae sedis</taxon>
        <taxon>Chytridiomycota</taxon>
        <taxon>Chytridiomycota incertae sedis</taxon>
        <taxon>Chytridiomycetes</taxon>
        <taxon>Synchytriales</taxon>
        <taxon>Synchytriaceae</taxon>
        <taxon>Synchytrium</taxon>
    </lineage>
</organism>
<evidence type="ECO:0000256" key="2">
    <source>
        <dbReference type="ARBA" id="ARBA00037992"/>
    </source>
</evidence>
<dbReference type="PANTHER" id="PTHR46010:SF1">
    <property type="entry name" value="PROTEIN IWS1 HOMOLOG"/>
    <property type="match status" value="1"/>
</dbReference>
<dbReference type="InterPro" id="IPR051037">
    <property type="entry name" value="RNAPII_TF_IWS1"/>
</dbReference>
<comment type="caution">
    <text evidence="6">The sequence shown here is derived from an EMBL/GenBank/DDBJ whole genome shotgun (WGS) entry which is preliminary data.</text>
</comment>
<dbReference type="InterPro" id="IPR017923">
    <property type="entry name" value="TFIIS_N"/>
</dbReference>
<comment type="subcellular location">
    <subcellularLocation>
        <location evidence="3">Nucleus</location>
    </subcellularLocation>
</comment>
<dbReference type="Pfam" id="PF08711">
    <property type="entry name" value="Med26"/>
    <property type="match status" value="1"/>
</dbReference>
<dbReference type="PANTHER" id="PTHR46010">
    <property type="entry name" value="PROTEIN IWS1 HOMOLOG"/>
    <property type="match status" value="1"/>
</dbReference>
<evidence type="ECO:0000259" key="5">
    <source>
        <dbReference type="PROSITE" id="PS51319"/>
    </source>
</evidence>
<dbReference type="GO" id="GO:0005634">
    <property type="term" value="C:nucleus"/>
    <property type="evidence" value="ECO:0007669"/>
    <property type="project" value="UniProtKB-SubCell"/>
</dbReference>
<dbReference type="GO" id="GO:0016973">
    <property type="term" value="P:poly(A)+ mRNA export from nucleus"/>
    <property type="evidence" value="ECO:0007669"/>
    <property type="project" value="TreeGrafter"/>
</dbReference>
<dbReference type="VEuPathDB" id="FungiDB:SeMB42_g03644"/>
<dbReference type="Gene3D" id="1.20.930.10">
    <property type="entry name" value="Conserved domain common to transcription factors TFIIS, elongin A, CRSP70"/>
    <property type="match status" value="1"/>
</dbReference>